<dbReference type="EMBL" id="VXIT01000004">
    <property type="protein sequence ID" value="KAA6413301.1"/>
    <property type="molecule type" value="Genomic_DNA"/>
</dbReference>
<dbReference type="AlphaFoldDB" id="A0A5M8PW45"/>
<gene>
    <name evidence="1" type="ORF">FRX48_03045</name>
</gene>
<comment type="caution">
    <text evidence="1">The sequence shown here is derived from an EMBL/GenBank/DDBJ whole genome shotgun (WGS) entry which is preliminary data.</text>
</comment>
<proteinExistence type="predicted"/>
<name>A0A5M8PW45_9LECA</name>
<protein>
    <submittedName>
        <fullName evidence="1">Uncharacterized protein</fullName>
    </submittedName>
</protein>
<evidence type="ECO:0000313" key="2">
    <source>
        <dbReference type="Proteomes" id="UP000324767"/>
    </source>
</evidence>
<sequence length="149" mass="16081">MIYPSDTNAFNRDRLTNAILLTVTAVTVTVTAAAAAAHIIPTVTFPPSLPPTLLTMSSIDLLSAPEDESYHASWDDLRKTLDDWAVFGKFAFRTPKKEPTRATYRASSGQHFGDMGLTSANVPGGNVAHRRGTCGETGHNAQTCLRPHN</sequence>
<dbReference type="Proteomes" id="UP000324767">
    <property type="component" value="Unassembled WGS sequence"/>
</dbReference>
<evidence type="ECO:0000313" key="1">
    <source>
        <dbReference type="EMBL" id="KAA6413301.1"/>
    </source>
</evidence>
<accession>A0A5M8PW45</accession>
<reference evidence="1 2" key="1">
    <citation type="submission" date="2019-09" db="EMBL/GenBank/DDBJ databases">
        <title>The hologenome of the rock-dwelling lichen Lasallia pustulata.</title>
        <authorList>
            <person name="Greshake Tzovaras B."/>
            <person name="Segers F."/>
            <person name="Bicker A."/>
            <person name="Dal Grande F."/>
            <person name="Otte J."/>
            <person name="Hankeln T."/>
            <person name="Schmitt I."/>
            <person name="Ebersberger I."/>
        </authorList>
    </citation>
    <scope>NUCLEOTIDE SEQUENCE [LARGE SCALE GENOMIC DNA]</scope>
    <source>
        <strain evidence="1">A1-1</strain>
    </source>
</reference>
<organism evidence="1 2">
    <name type="scientific">Lasallia pustulata</name>
    <dbReference type="NCBI Taxonomy" id="136370"/>
    <lineage>
        <taxon>Eukaryota</taxon>
        <taxon>Fungi</taxon>
        <taxon>Dikarya</taxon>
        <taxon>Ascomycota</taxon>
        <taxon>Pezizomycotina</taxon>
        <taxon>Lecanoromycetes</taxon>
        <taxon>OSLEUM clade</taxon>
        <taxon>Umbilicariomycetidae</taxon>
        <taxon>Umbilicariales</taxon>
        <taxon>Umbilicariaceae</taxon>
        <taxon>Lasallia</taxon>
    </lineage>
</organism>